<keyword evidence="1" id="KW-1133">Transmembrane helix</keyword>
<evidence type="ECO:0008006" key="4">
    <source>
        <dbReference type="Google" id="ProtNLM"/>
    </source>
</evidence>
<dbReference type="Proteomes" id="UP000245711">
    <property type="component" value="Chromosome"/>
</dbReference>
<keyword evidence="1" id="KW-0812">Transmembrane</keyword>
<keyword evidence="3" id="KW-1185">Reference proteome</keyword>
<organism evidence="2 3">
    <name type="scientific">Rhodococcus oxybenzonivorans</name>
    <dbReference type="NCBI Taxonomy" id="1990687"/>
    <lineage>
        <taxon>Bacteria</taxon>
        <taxon>Bacillati</taxon>
        <taxon>Actinomycetota</taxon>
        <taxon>Actinomycetes</taxon>
        <taxon>Mycobacteriales</taxon>
        <taxon>Nocardiaceae</taxon>
        <taxon>Rhodococcus</taxon>
    </lineage>
</organism>
<gene>
    <name evidence="2" type="ORF">CBI38_16165</name>
</gene>
<dbReference type="OrthoDB" id="4485260at2"/>
<dbReference type="AlphaFoldDB" id="A0A2S2BW98"/>
<evidence type="ECO:0000313" key="2">
    <source>
        <dbReference type="EMBL" id="AWK72862.1"/>
    </source>
</evidence>
<feature type="transmembrane region" description="Helical" evidence="1">
    <location>
        <begin position="101"/>
        <end position="122"/>
    </location>
</feature>
<proteinExistence type="predicted"/>
<dbReference type="EMBL" id="CP021354">
    <property type="protein sequence ID" value="AWK72862.1"/>
    <property type="molecule type" value="Genomic_DNA"/>
</dbReference>
<dbReference type="KEGG" id="roz:CBI38_16165"/>
<accession>A0A2S2BW98</accession>
<evidence type="ECO:0000256" key="1">
    <source>
        <dbReference type="SAM" id="Phobius"/>
    </source>
</evidence>
<feature type="transmembrane region" description="Helical" evidence="1">
    <location>
        <begin position="22"/>
        <end position="44"/>
    </location>
</feature>
<sequence>MTEPVELGVDPQPRKRRVAKPLLLWGIGITVSVGFLTLISSLIWPGQAVYLAPVFCEQPGNDAVVVSDTYSTGDGRSTNFTLYCVGERGQTTDKGWLQPFLLMWAAYLVVVTVVVSVVLIAAKGRSPSEKL</sequence>
<reference evidence="2 3" key="1">
    <citation type="submission" date="2017-05" db="EMBL/GenBank/DDBJ databases">
        <title>Isolation of Rhodococcus sp. S2-17 biodegrading of BP-3.</title>
        <authorList>
            <person name="Lee Y."/>
            <person name="Kim K.H."/>
            <person name="Chun B.H."/>
            <person name="Jung H.S."/>
            <person name="Jeon C.O."/>
        </authorList>
    </citation>
    <scope>NUCLEOTIDE SEQUENCE [LARGE SCALE GENOMIC DNA]</scope>
    <source>
        <strain evidence="2 3">S2-17</strain>
    </source>
</reference>
<evidence type="ECO:0000313" key="3">
    <source>
        <dbReference type="Proteomes" id="UP000245711"/>
    </source>
</evidence>
<keyword evidence="1" id="KW-0472">Membrane</keyword>
<name>A0A2S2BW98_9NOCA</name>
<protein>
    <recommendedName>
        <fullName evidence="4">Transmembrane protein</fullName>
    </recommendedName>
</protein>